<name>A0AAE3K790_9EURY</name>
<dbReference type="InterPro" id="IPR006037">
    <property type="entry name" value="RCK_C"/>
</dbReference>
<accession>A0AAE3K790</accession>
<evidence type="ECO:0000313" key="7">
    <source>
        <dbReference type="EMBL" id="MCL9815200.1"/>
    </source>
</evidence>
<proteinExistence type="predicted"/>
<dbReference type="InterPro" id="IPR050721">
    <property type="entry name" value="Trk_Ktr_HKT_K-transport"/>
</dbReference>
<dbReference type="EMBL" id="JAKRVY010000015">
    <property type="protein sequence ID" value="MCL9815200.1"/>
    <property type="molecule type" value="Genomic_DNA"/>
</dbReference>
<evidence type="ECO:0000256" key="4">
    <source>
        <dbReference type="ARBA" id="ARBA00023027"/>
    </source>
</evidence>
<protein>
    <submittedName>
        <fullName evidence="7">NAD-binding protein</fullName>
    </submittedName>
</protein>
<dbReference type="Proteomes" id="UP001202674">
    <property type="component" value="Unassembled WGS sequence"/>
</dbReference>
<dbReference type="Gene3D" id="3.30.70.1450">
    <property type="entry name" value="Regulator of K+ conductance, C-terminal domain"/>
    <property type="match status" value="2"/>
</dbReference>
<dbReference type="InterPro" id="IPR036721">
    <property type="entry name" value="RCK_C_sf"/>
</dbReference>
<reference evidence="7 8" key="1">
    <citation type="journal article" date="2022" name="Syst. Appl. Microbiol.">
        <title>Natronocalculus amylovorans gen. nov., sp. nov., and Natranaeroarchaeum aerophilus sp. nov., dominant culturable amylolytic natronoarchaea from hypersaline soda lakes in southwestern Siberia.</title>
        <authorList>
            <person name="Sorokin D.Y."/>
            <person name="Elcheninov A.G."/>
            <person name="Khizhniak T.V."/>
            <person name="Koenen M."/>
            <person name="Bale N.J."/>
            <person name="Damste J.S.S."/>
            <person name="Kublanov I.V."/>
        </authorList>
    </citation>
    <scope>NUCLEOTIDE SEQUENCE [LARGE SCALE GENOMIC DNA]</scope>
    <source>
        <strain evidence="7 8">AArc-St1-1</strain>
    </source>
</reference>
<keyword evidence="3" id="KW-0630">Potassium</keyword>
<keyword evidence="8" id="KW-1185">Reference proteome</keyword>
<evidence type="ECO:0000256" key="2">
    <source>
        <dbReference type="ARBA" id="ARBA00022538"/>
    </source>
</evidence>
<dbReference type="InterPro" id="IPR003148">
    <property type="entry name" value="RCK_N"/>
</dbReference>
<dbReference type="PANTHER" id="PTHR43833">
    <property type="entry name" value="POTASSIUM CHANNEL PROTEIN 2-RELATED-RELATED"/>
    <property type="match status" value="1"/>
</dbReference>
<dbReference type="PROSITE" id="PS51201">
    <property type="entry name" value="RCK_N"/>
    <property type="match status" value="2"/>
</dbReference>
<dbReference type="GO" id="GO:0005886">
    <property type="term" value="C:plasma membrane"/>
    <property type="evidence" value="ECO:0007669"/>
    <property type="project" value="InterPro"/>
</dbReference>
<dbReference type="Gene3D" id="3.40.50.720">
    <property type="entry name" value="NAD(P)-binding Rossmann-like Domain"/>
    <property type="match status" value="2"/>
</dbReference>
<keyword evidence="2" id="KW-0406">Ion transport</keyword>
<dbReference type="GO" id="GO:0015079">
    <property type="term" value="F:potassium ion transmembrane transporter activity"/>
    <property type="evidence" value="ECO:0007669"/>
    <property type="project" value="InterPro"/>
</dbReference>
<dbReference type="Pfam" id="PF02080">
    <property type="entry name" value="TrkA_C"/>
    <property type="match status" value="2"/>
</dbReference>
<comment type="caution">
    <text evidence="7">The sequence shown here is derived from an EMBL/GenBank/DDBJ whole genome shotgun (WGS) entry which is preliminary data.</text>
</comment>
<feature type="domain" description="RCK N-terminal" evidence="5">
    <location>
        <begin position="328"/>
        <end position="436"/>
    </location>
</feature>
<feature type="domain" description="RCK C-terminal" evidence="6">
    <location>
        <begin position="448"/>
        <end position="533"/>
    </location>
</feature>
<feature type="domain" description="RCK N-terminal" evidence="5">
    <location>
        <begin position="100"/>
        <end position="215"/>
    </location>
</feature>
<dbReference type="Pfam" id="PF02254">
    <property type="entry name" value="TrkA_N"/>
    <property type="match status" value="2"/>
</dbReference>
<dbReference type="AlphaFoldDB" id="A0AAE3K790"/>
<gene>
    <name evidence="7" type="ORF">AArcSt11_16215</name>
</gene>
<dbReference type="PROSITE" id="PS51202">
    <property type="entry name" value="RCK_C"/>
    <property type="match status" value="2"/>
</dbReference>
<dbReference type="SUPFAM" id="SSF51735">
    <property type="entry name" value="NAD(P)-binding Rossmann-fold domains"/>
    <property type="match status" value="2"/>
</dbReference>
<keyword evidence="2" id="KW-0813">Transport</keyword>
<dbReference type="SUPFAM" id="SSF116726">
    <property type="entry name" value="TrkA C-terminal domain-like"/>
    <property type="match status" value="2"/>
</dbReference>
<comment type="function">
    <text evidence="1">Part of a potassium transport system.</text>
</comment>
<evidence type="ECO:0000256" key="3">
    <source>
        <dbReference type="ARBA" id="ARBA00022958"/>
    </source>
</evidence>
<dbReference type="SUPFAM" id="SSF81324">
    <property type="entry name" value="Voltage-gated potassium channels"/>
    <property type="match status" value="1"/>
</dbReference>
<keyword evidence="2" id="KW-0633">Potassium transport</keyword>
<dbReference type="PANTHER" id="PTHR43833:SF9">
    <property type="entry name" value="POTASSIUM CHANNEL PROTEIN YUGO-RELATED"/>
    <property type="match status" value="1"/>
</dbReference>
<organism evidence="7 8">
    <name type="scientific">Natranaeroarchaeum aerophilus</name>
    <dbReference type="NCBI Taxonomy" id="2917711"/>
    <lineage>
        <taxon>Archaea</taxon>
        <taxon>Methanobacteriati</taxon>
        <taxon>Methanobacteriota</taxon>
        <taxon>Stenosarchaea group</taxon>
        <taxon>Halobacteria</taxon>
        <taxon>Halobacteriales</taxon>
        <taxon>Natronoarchaeaceae</taxon>
        <taxon>Natranaeroarchaeum</taxon>
    </lineage>
</organism>
<keyword evidence="4" id="KW-0520">NAD</keyword>
<dbReference type="InterPro" id="IPR036291">
    <property type="entry name" value="NAD(P)-bd_dom_sf"/>
</dbReference>
<evidence type="ECO:0000259" key="6">
    <source>
        <dbReference type="PROSITE" id="PS51202"/>
    </source>
</evidence>
<feature type="domain" description="RCK C-terminal" evidence="6">
    <location>
        <begin position="236"/>
        <end position="321"/>
    </location>
</feature>
<dbReference type="PRINTS" id="PR00335">
    <property type="entry name" value="KUPTAKETRKA"/>
</dbReference>
<evidence type="ECO:0000313" key="8">
    <source>
        <dbReference type="Proteomes" id="UP001202674"/>
    </source>
</evidence>
<evidence type="ECO:0000256" key="1">
    <source>
        <dbReference type="ARBA" id="ARBA00003660"/>
    </source>
</evidence>
<dbReference type="Gene3D" id="1.10.287.70">
    <property type="match status" value="1"/>
</dbReference>
<dbReference type="InterPro" id="IPR006036">
    <property type="entry name" value="K_uptake_TrkA"/>
</dbReference>
<sequence>MIVLGVALIVTSLGYQWGMATYEDRPRSFLDSLQFTVEMFTTTGFGGDSPWESPQMHTFIIVTDLLGMALLVGALPVVATPLLQSMLSSSAPEKADEGLTDHVVICSDTTRSEVLIDELDSRGIPYVIVESDRDRADELYKTNDHVIKADPASTDGLEAAKVASARAVVADVSDQVDASIVLTAKEVSPDVSVISVVEDPDNARYHEIAGADHVLSPRSLIGRSLSKKVTSAMRTEIDESVAIGDELRLAEISIRHGSALAGTTLAESNIREESGVTVIGVWVDGRFNPAPGPKTRLPPGTVLLASGRTDQLEQLVEMTQSTIRGFKSENVVIVGYGQVGRSVRDELDKTTITYTLVDKADTEGINVVGDATEPEILTEAGIEDADTVVLALPDDNTTEFATLMIRDLAPDTEIIARVNQQENVSKTYRAGADYVLSLTSVTGRMIASQIFENRDLLSLEQQVKVIRERAPQLVGQSLAEANVRDRTGCIVIGLESGSTVITDIGPQTTFEPEDELIIVGTDDGIRAFEQAFC</sequence>
<evidence type="ECO:0000259" key="5">
    <source>
        <dbReference type="PROSITE" id="PS51201"/>
    </source>
</evidence>